<reference evidence="1" key="1">
    <citation type="submission" date="2019-05" db="EMBL/GenBank/DDBJ databases">
        <title>Annotation for the trematode Fasciolopsis buski.</title>
        <authorList>
            <person name="Choi Y.-J."/>
        </authorList>
    </citation>
    <scope>NUCLEOTIDE SEQUENCE</scope>
    <source>
        <strain evidence="1">HT</strain>
        <tissue evidence="1">Whole worm</tissue>
    </source>
</reference>
<dbReference type="EMBL" id="LUCM01011033">
    <property type="protein sequence ID" value="KAA0184569.1"/>
    <property type="molecule type" value="Genomic_DNA"/>
</dbReference>
<proteinExistence type="predicted"/>
<accession>A0A8E0RLQ0</accession>
<evidence type="ECO:0000313" key="2">
    <source>
        <dbReference type="Proteomes" id="UP000728185"/>
    </source>
</evidence>
<dbReference type="AlphaFoldDB" id="A0A8E0RLQ0"/>
<comment type="caution">
    <text evidence="1">The sequence shown here is derived from an EMBL/GenBank/DDBJ whole genome shotgun (WGS) entry which is preliminary data.</text>
</comment>
<dbReference type="Proteomes" id="UP000728185">
    <property type="component" value="Unassembled WGS sequence"/>
</dbReference>
<protein>
    <submittedName>
        <fullName evidence="1">Uncharacterized protein</fullName>
    </submittedName>
</protein>
<organism evidence="1 2">
    <name type="scientific">Fasciolopsis buskii</name>
    <dbReference type="NCBI Taxonomy" id="27845"/>
    <lineage>
        <taxon>Eukaryota</taxon>
        <taxon>Metazoa</taxon>
        <taxon>Spiralia</taxon>
        <taxon>Lophotrochozoa</taxon>
        <taxon>Platyhelminthes</taxon>
        <taxon>Trematoda</taxon>
        <taxon>Digenea</taxon>
        <taxon>Plagiorchiida</taxon>
        <taxon>Echinostomata</taxon>
        <taxon>Echinostomatoidea</taxon>
        <taxon>Fasciolidae</taxon>
        <taxon>Fasciolopsis</taxon>
    </lineage>
</organism>
<keyword evidence="2" id="KW-1185">Reference proteome</keyword>
<gene>
    <name evidence="1" type="ORF">FBUS_03738</name>
</gene>
<name>A0A8E0RLQ0_9TREM</name>
<dbReference type="OrthoDB" id="5982854at2759"/>
<evidence type="ECO:0000313" key="1">
    <source>
        <dbReference type="EMBL" id="KAA0184569.1"/>
    </source>
</evidence>
<sequence length="207" mass="24309">MIRHCLGDDTRRIILLFPVDKHGDWDDPITEYCIGNSNEVLERFQFFRRQRPDMKSIGDFVIALKTLANSCNFCQYMKDSLIQDMIVTSVRNESNTKALDLRTCINICKSEGATRNQLQHLMEYTTTNELNALPQSIRITCNFCGLIYEKHKENCLAWFPLRKTESFCLKVSFQFPEVDHANRRSTCHYQRFPAPWLEKRPIRQHPG</sequence>